<evidence type="ECO:0000313" key="2">
    <source>
        <dbReference type="Proteomes" id="UP000324194"/>
    </source>
</evidence>
<sequence length="837" mass="95105">MFREYFKNVHGISLISEGKIESMMILPATGDQVTLNPILHYYGAYEVNTPAKGIALTATGYRSLINYLNQEFIEDQTITDTSDESFSEYKKKYFSELGVNAGTEFSQKKLPTTHFMFVDAQSKQAFMQKFTQYNPRESYDPINRCESVEMPPGFLDQLMHEYYNENTKLKKKTSQESQAQLTNLIKLRSKIVNGLKAIEDIDRAHKLSLDYENKIDINLQTYEASGAYALSLEIFAEINRDILSDFQYDRLKHAAKMLISFDEKGQLQQSLQMDANFTFNIVYQYQKSAHEMSSQKFKGCPLISELSNADIKNEITNMIAQNTAASLYGGMIYSTSMKRFLPDSQMQSDTDEIVFQGGGMMGHSSMFRIIKVGVLANGEKIPFTVNPLQKPHHYEYYKVESNLGAGCHHPNYPVCMGTYITKLEPFNFDSQTRQYTATKTDPFANPDLYQQEMEVTLQGLISTERYLLFYRPPKMGQNGERSSTPGTPEAIEWERLNLIKQQLSGTQCPFVGYLAKEFSGSIKIFLVNEQLGYMQEEGSCPIFSIKQFVTGIIGGDLNTIHSGFLQANDTEGHLHHLQSKIEILQPTQIRVSSAISQWWMDTFKRYANMDGQPQGLTIEHGVDQSSSTSANPFVMDIIVISDPVLKQKWDTLLEQQTCQFVVNPKMFHSLQKEITRKYFPHDIPGMQILHQSPSEITLNFSDPLLAYFWEHHYKQALSASDYQDKFFKKQQSGLQVLKSLKLAGAHLITSAVIGEDKNKPDSYMVKFTCTDGDGARLLAKSIECYTTNKPGILVDKNEVIVDEARINILFQKLGVDGKKILPNLPEDIIAPPKSNRF</sequence>
<dbReference type="KEGG" id="asip:AQUSIP_07980"/>
<dbReference type="RefSeq" id="WP_148338809.1">
    <property type="nucleotide sequence ID" value="NZ_LR699119.1"/>
</dbReference>
<gene>
    <name evidence="1" type="ORF">AQUSIP_07980</name>
</gene>
<dbReference type="Proteomes" id="UP000324194">
    <property type="component" value="Chromosome 1"/>
</dbReference>
<proteinExistence type="predicted"/>
<dbReference type="AlphaFoldDB" id="A0A5E4PG71"/>
<organism evidence="1 2">
    <name type="scientific">Aquicella siphonis</name>
    <dbReference type="NCBI Taxonomy" id="254247"/>
    <lineage>
        <taxon>Bacteria</taxon>
        <taxon>Pseudomonadati</taxon>
        <taxon>Pseudomonadota</taxon>
        <taxon>Gammaproteobacteria</taxon>
        <taxon>Legionellales</taxon>
        <taxon>Coxiellaceae</taxon>
        <taxon>Aquicella</taxon>
    </lineage>
</organism>
<accession>A0A5E4PG71</accession>
<evidence type="ECO:0000313" key="1">
    <source>
        <dbReference type="EMBL" id="VVC75508.1"/>
    </source>
</evidence>
<dbReference type="OrthoDB" id="5652297at2"/>
<name>A0A5E4PG71_9COXI</name>
<protein>
    <submittedName>
        <fullName evidence="1">Uncharacterized protein</fullName>
    </submittedName>
</protein>
<keyword evidence="2" id="KW-1185">Reference proteome</keyword>
<reference evidence="1 2" key="1">
    <citation type="submission" date="2019-08" db="EMBL/GenBank/DDBJ databases">
        <authorList>
            <person name="Guy L."/>
        </authorList>
    </citation>
    <scope>NUCLEOTIDE SEQUENCE [LARGE SCALE GENOMIC DNA]</scope>
    <source>
        <strain evidence="1 2">SGT-108</strain>
    </source>
</reference>
<dbReference type="EMBL" id="LR699119">
    <property type="protein sequence ID" value="VVC75508.1"/>
    <property type="molecule type" value="Genomic_DNA"/>
</dbReference>